<evidence type="ECO:0000313" key="1">
    <source>
        <dbReference type="EMBL" id="GAQ93319.1"/>
    </source>
</evidence>
<reference evidence="1 2" key="1">
    <citation type="journal article" date="2014" name="Nat. Commun.">
        <title>Klebsormidium flaccidum genome reveals primary factors for plant terrestrial adaptation.</title>
        <authorList>
            <person name="Hori K."/>
            <person name="Maruyama F."/>
            <person name="Fujisawa T."/>
            <person name="Togashi T."/>
            <person name="Yamamoto N."/>
            <person name="Seo M."/>
            <person name="Sato S."/>
            <person name="Yamada T."/>
            <person name="Mori H."/>
            <person name="Tajima N."/>
            <person name="Moriyama T."/>
            <person name="Ikeuchi M."/>
            <person name="Watanabe M."/>
            <person name="Wada H."/>
            <person name="Kobayashi K."/>
            <person name="Saito M."/>
            <person name="Masuda T."/>
            <person name="Sasaki-Sekimoto Y."/>
            <person name="Mashiguchi K."/>
            <person name="Awai K."/>
            <person name="Shimojima M."/>
            <person name="Masuda S."/>
            <person name="Iwai M."/>
            <person name="Nobusawa T."/>
            <person name="Narise T."/>
            <person name="Kondo S."/>
            <person name="Saito H."/>
            <person name="Sato R."/>
            <person name="Murakawa M."/>
            <person name="Ihara Y."/>
            <person name="Oshima-Yamada Y."/>
            <person name="Ohtaka K."/>
            <person name="Satoh M."/>
            <person name="Sonobe K."/>
            <person name="Ishii M."/>
            <person name="Ohtani R."/>
            <person name="Kanamori-Sato M."/>
            <person name="Honoki R."/>
            <person name="Miyazaki D."/>
            <person name="Mochizuki H."/>
            <person name="Umetsu J."/>
            <person name="Higashi K."/>
            <person name="Shibata D."/>
            <person name="Kamiya Y."/>
            <person name="Sato N."/>
            <person name="Nakamura Y."/>
            <person name="Tabata S."/>
            <person name="Ida S."/>
            <person name="Kurokawa K."/>
            <person name="Ohta H."/>
        </authorList>
    </citation>
    <scope>NUCLEOTIDE SEQUENCE [LARGE SCALE GENOMIC DNA]</scope>
    <source>
        <strain evidence="1 2">NIES-2285</strain>
    </source>
</reference>
<dbReference type="EMBL" id="DF238386">
    <property type="protein sequence ID" value="GAQ93319.1"/>
    <property type="molecule type" value="Genomic_DNA"/>
</dbReference>
<name>A0A1Y1IUM7_KLENI</name>
<dbReference type="Proteomes" id="UP000054558">
    <property type="component" value="Unassembled WGS sequence"/>
</dbReference>
<sequence length="115" mass="12269">YSVNIYHDTTGHLRFAMLLGGPSNTQASLEKAAEDALKAGAAGGTMVLQSPDGTLVGRPFGSAWWSDGSGWQVIPKDFLKSTVIQLSDVVVPSTIKAPLQIVMNLKPTSWLKART</sequence>
<feature type="non-terminal residue" evidence="1">
    <location>
        <position position="1"/>
    </location>
</feature>
<proteinExistence type="predicted"/>
<protein>
    <submittedName>
        <fullName evidence="1">Uncharacterized protein</fullName>
    </submittedName>
</protein>
<gene>
    <name evidence="1" type="ORF">KFL_014370010</name>
</gene>
<evidence type="ECO:0000313" key="2">
    <source>
        <dbReference type="Proteomes" id="UP000054558"/>
    </source>
</evidence>
<keyword evidence="2" id="KW-1185">Reference proteome</keyword>
<dbReference type="AlphaFoldDB" id="A0A1Y1IUM7"/>
<accession>A0A1Y1IUM7</accession>
<organism evidence="1 2">
    <name type="scientific">Klebsormidium nitens</name>
    <name type="common">Green alga</name>
    <name type="synonym">Ulothrix nitens</name>
    <dbReference type="NCBI Taxonomy" id="105231"/>
    <lineage>
        <taxon>Eukaryota</taxon>
        <taxon>Viridiplantae</taxon>
        <taxon>Streptophyta</taxon>
        <taxon>Klebsormidiophyceae</taxon>
        <taxon>Klebsormidiales</taxon>
        <taxon>Klebsormidiaceae</taxon>
        <taxon>Klebsormidium</taxon>
    </lineage>
</organism>
<dbReference type="OMA" id="SAWWSDG"/>